<evidence type="ECO:0000256" key="3">
    <source>
        <dbReference type="ARBA" id="ARBA00022741"/>
    </source>
</evidence>
<dbReference type="InterPro" id="IPR003593">
    <property type="entry name" value="AAA+_ATPase"/>
</dbReference>
<evidence type="ECO:0000256" key="5">
    <source>
        <dbReference type="ARBA" id="ARBA00022989"/>
    </source>
</evidence>
<proteinExistence type="predicted"/>
<evidence type="ECO:0000256" key="1">
    <source>
        <dbReference type="ARBA" id="ARBA00004651"/>
    </source>
</evidence>
<evidence type="ECO:0000256" key="2">
    <source>
        <dbReference type="ARBA" id="ARBA00022692"/>
    </source>
</evidence>
<evidence type="ECO:0000256" key="7">
    <source>
        <dbReference type="SAM" id="Phobius"/>
    </source>
</evidence>
<feature type="domain" description="ABC transporter" evidence="8">
    <location>
        <begin position="360"/>
        <end position="603"/>
    </location>
</feature>
<dbReference type="InterPro" id="IPR036640">
    <property type="entry name" value="ABC1_TM_sf"/>
</dbReference>
<name>A0ABQ6VE88_9CORY</name>
<comment type="caution">
    <text evidence="10">The sequence shown here is derived from an EMBL/GenBank/DDBJ whole genome shotgun (WGS) entry which is preliminary data.</text>
</comment>
<dbReference type="SMART" id="SM00382">
    <property type="entry name" value="AAA"/>
    <property type="match status" value="1"/>
</dbReference>
<evidence type="ECO:0000256" key="4">
    <source>
        <dbReference type="ARBA" id="ARBA00022840"/>
    </source>
</evidence>
<dbReference type="PANTHER" id="PTHR43394:SF1">
    <property type="entry name" value="ATP-BINDING CASSETTE SUB-FAMILY B MEMBER 10, MITOCHONDRIAL"/>
    <property type="match status" value="1"/>
</dbReference>
<evidence type="ECO:0000313" key="11">
    <source>
        <dbReference type="Proteomes" id="UP000436181"/>
    </source>
</evidence>
<dbReference type="CDD" id="cd07346">
    <property type="entry name" value="ABC_6TM_exporters"/>
    <property type="match status" value="1"/>
</dbReference>
<organism evidence="10 11">
    <name type="scientific">Corynebacterium zhongnanshanii</name>
    <dbReference type="NCBI Taxonomy" id="2768834"/>
    <lineage>
        <taxon>Bacteria</taxon>
        <taxon>Bacillati</taxon>
        <taxon>Actinomycetota</taxon>
        <taxon>Actinomycetes</taxon>
        <taxon>Mycobacteriales</taxon>
        <taxon>Corynebacteriaceae</taxon>
        <taxon>Corynebacterium</taxon>
    </lineage>
</organism>
<reference evidence="10 11" key="1">
    <citation type="submission" date="2019-10" db="EMBL/GenBank/DDBJ databases">
        <title>Corynebacterium sp novel species isolated from the respiratory tract of Marmot.</title>
        <authorList>
            <person name="Zhang G."/>
        </authorList>
    </citation>
    <scope>NUCLEOTIDE SEQUENCE [LARGE SCALE GENOMIC DNA]</scope>
    <source>
        <strain evidence="10 11">336</strain>
    </source>
</reference>
<evidence type="ECO:0000259" key="8">
    <source>
        <dbReference type="PROSITE" id="PS50893"/>
    </source>
</evidence>
<dbReference type="InterPro" id="IPR027417">
    <property type="entry name" value="P-loop_NTPase"/>
</dbReference>
<dbReference type="PROSITE" id="PS50929">
    <property type="entry name" value="ABC_TM1F"/>
    <property type="match status" value="1"/>
</dbReference>
<dbReference type="Pfam" id="PF00005">
    <property type="entry name" value="ABC_tran"/>
    <property type="match status" value="1"/>
</dbReference>
<protein>
    <submittedName>
        <fullName evidence="10">ABC transporter ATP-binding protein</fullName>
    </submittedName>
</protein>
<dbReference type="Pfam" id="PF00664">
    <property type="entry name" value="ABC_membrane"/>
    <property type="match status" value="1"/>
</dbReference>
<feature type="transmembrane region" description="Helical" evidence="7">
    <location>
        <begin position="83"/>
        <end position="108"/>
    </location>
</feature>
<dbReference type="InterPro" id="IPR039421">
    <property type="entry name" value="Type_1_exporter"/>
</dbReference>
<dbReference type="GO" id="GO:0005524">
    <property type="term" value="F:ATP binding"/>
    <property type="evidence" value="ECO:0007669"/>
    <property type="project" value="UniProtKB-KW"/>
</dbReference>
<dbReference type="SUPFAM" id="SSF90123">
    <property type="entry name" value="ABC transporter transmembrane region"/>
    <property type="match status" value="1"/>
</dbReference>
<dbReference type="Gene3D" id="1.20.1560.10">
    <property type="entry name" value="ABC transporter type 1, transmembrane domain"/>
    <property type="match status" value="1"/>
</dbReference>
<dbReference type="EMBL" id="WBZJ01000003">
    <property type="protein sequence ID" value="KAB3519888.1"/>
    <property type="molecule type" value="Genomic_DNA"/>
</dbReference>
<evidence type="ECO:0000313" key="10">
    <source>
        <dbReference type="EMBL" id="KAB3519888.1"/>
    </source>
</evidence>
<dbReference type="Proteomes" id="UP000436181">
    <property type="component" value="Unassembled WGS sequence"/>
</dbReference>
<dbReference type="PROSITE" id="PS50893">
    <property type="entry name" value="ABC_TRANSPORTER_2"/>
    <property type="match status" value="1"/>
</dbReference>
<keyword evidence="6 7" id="KW-0472">Membrane</keyword>
<dbReference type="Gene3D" id="3.40.50.300">
    <property type="entry name" value="P-loop containing nucleotide triphosphate hydrolases"/>
    <property type="match status" value="1"/>
</dbReference>
<gene>
    <name evidence="10" type="ORF">F8377_08250</name>
</gene>
<feature type="domain" description="ABC transmembrane type-1" evidence="9">
    <location>
        <begin position="32"/>
        <end position="329"/>
    </location>
</feature>
<dbReference type="InterPro" id="IPR003439">
    <property type="entry name" value="ABC_transporter-like_ATP-bd"/>
</dbReference>
<accession>A0ABQ6VE88</accession>
<keyword evidence="3" id="KW-0547">Nucleotide-binding</keyword>
<feature type="transmembrane region" description="Helical" evidence="7">
    <location>
        <begin position="162"/>
        <end position="180"/>
    </location>
</feature>
<feature type="transmembrane region" description="Helical" evidence="7">
    <location>
        <begin position="32"/>
        <end position="52"/>
    </location>
</feature>
<keyword evidence="2 7" id="KW-0812">Transmembrane</keyword>
<sequence>MSTAFPLATWGQTRREVSRHAARIPGARWKTALAVALLCLGAWCTVMMPQLLGQVVDVVRGVHASSAGDTAFSATASEASRDLLIVALKMLGVALCGGVAQGAGFYVLSVMCERVIADLRTTMVGTALGLPLHQVEDAGTGELVSRSTDDVAQVSASVSETLPILATSVFTIGATSVALLTLDPRLLLVAVVTVPIYVWAARNYLRVAPGRYARERAWMATRARWVLEAIHGRRTVREFRLESVMHGRIERASEAVVTTGVRARMSMMVLQIWMTVCEFVLVAGVLAIGLVLVRWDVVTVGAVTAAALMMIRIRGPIMQLMRVLDTVQSGYASLARIVGVVIDPPAPVPGGAAPERRGCVELDGVSFAYSGQDAAQDHAAASAGVKDISFVIEPGQMVAVVGASGAGKSTVASLLVGLRVPDVGRVLVDGVAVSSLSDAERASRVAMVSQEVHTFSGSLREDLSIAREQASDEEMLRALEQVGAARWVGELAQGLDTQVGAMGVRLDPVQSQQVALARVLLMDPAVVVMDEATAEAGSAAAGELELAAERVVEGRSALVVAHRLDQAMRADVVMVMDEGRVVESGSHEELLAAGGRYSRLWAAWSAHVPDNQTGQK</sequence>
<feature type="transmembrane region" description="Helical" evidence="7">
    <location>
        <begin position="186"/>
        <end position="205"/>
    </location>
</feature>
<evidence type="ECO:0000259" key="9">
    <source>
        <dbReference type="PROSITE" id="PS50929"/>
    </source>
</evidence>
<dbReference type="SUPFAM" id="SSF52540">
    <property type="entry name" value="P-loop containing nucleoside triphosphate hydrolases"/>
    <property type="match status" value="1"/>
</dbReference>
<dbReference type="InterPro" id="IPR011527">
    <property type="entry name" value="ABC1_TM_dom"/>
</dbReference>
<dbReference type="PANTHER" id="PTHR43394">
    <property type="entry name" value="ATP-DEPENDENT PERMEASE MDL1, MITOCHONDRIAL"/>
    <property type="match status" value="1"/>
</dbReference>
<keyword evidence="4 10" id="KW-0067">ATP-binding</keyword>
<comment type="subcellular location">
    <subcellularLocation>
        <location evidence="1">Cell membrane</location>
        <topology evidence="1">Multi-pass membrane protein</topology>
    </subcellularLocation>
</comment>
<keyword evidence="11" id="KW-1185">Reference proteome</keyword>
<evidence type="ECO:0000256" key="6">
    <source>
        <dbReference type="ARBA" id="ARBA00023136"/>
    </source>
</evidence>
<dbReference type="RefSeq" id="WP_151844654.1">
    <property type="nucleotide sequence ID" value="NZ_WBZJ01000003.1"/>
</dbReference>
<feature type="transmembrane region" description="Helical" evidence="7">
    <location>
        <begin position="272"/>
        <end position="291"/>
    </location>
</feature>
<keyword evidence="5 7" id="KW-1133">Transmembrane helix</keyword>